<organism evidence="20 21">
    <name type="scientific">Pseudoalteromonas peptidolytica F12-50-A1</name>
    <dbReference type="NCBI Taxonomy" id="1315280"/>
    <lineage>
        <taxon>Bacteria</taxon>
        <taxon>Pseudomonadati</taxon>
        <taxon>Pseudomonadota</taxon>
        <taxon>Gammaproteobacteria</taxon>
        <taxon>Alteromonadales</taxon>
        <taxon>Pseudoalteromonadaceae</taxon>
        <taxon>Pseudoalteromonas</taxon>
    </lineage>
</organism>
<evidence type="ECO:0000259" key="18">
    <source>
        <dbReference type="PROSITE" id="PS50110"/>
    </source>
</evidence>
<evidence type="ECO:0000256" key="11">
    <source>
        <dbReference type="ARBA" id="ARBA00022989"/>
    </source>
</evidence>
<dbReference type="InterPro" id="IPR036890">
    <property type="entry name" value="HATPase_C_sf"/>
</dbReference>
<dbReference type="PANTHER" id="PTHR43047">
    <property type="entry name" value="TWO-COMPONENT HISTIDINE PROTEIN KINASE"/>
    <property type="match status" value="1"/>
</dbReference>
<dbReference type="FunFam" id="3.30.565.10:FF:000010">
    <property type="entry name" value="Sensor histidine kinase RcsC"/>
    <property type="match status" value="1"/>
</dbReference>
<evidence type="ECO:0000256" key="16">
    <source>
        <dbReference type="SAM" id="Phobius"/>
    </source>
</evidence>
<keyword evidence="10" id="KW-0067">ATP-binding</keyword>
<feature type="domain" description="HPt" evidence="19">
    <location>
        <begin position="814"/>
        <end position="911"/>
    </location>
</feature>
<evidence type="ECO:0000256" key="9">
    <source>
        <dbReference type="ARBA" id="ARBA00022777"/>
    </source>
</evidence>
<keyword evidence="13 16" id="KW-0472">Membrane</keyword>
<reference evidence="20 21" key="1">
    <citation type="submission" date="2015-06" db="EMBL/GenBank/DDBJ databases">
        <title>Genome sequence of Pseudoalteromonas peptidolytica.</title>
        <authorList>
            <person name="Xie B.-B."/>
            <person name="Rong J.-C."/>
            <person name="Qin Q.-L."/>
            <person name="Zhang Y.-Z."/>
        </authorList>
    </citation>
    <scope>NUCLEOTIDE SEQUENCE [LARGE SCALE GENOMIC DNA]</scope>
    <source>
        <strain evidence="20 21">F12-50-A1</strain>
    </source>
</reference>
<evidence type="ECO:0000256" key="4">
    <source>
        <dbReference type="ARBA" id="ARBA00022475"/>
    </source>
</evidence>
<dbReference type="GO" id="GO:0000155">
    <property type="term" value="F:phosphorelay sensor kinase activity"/>
    <property type="evidence" value="ECO:0007669"/>
    <property type="project" value="InterPro"/>
</dbReference>
<sequence>MRKLGEKKAAHRKGMPVSMRFLSILLCIFWFSGACFADQTSLTLSQPWHYQNLHNIGRIYEAASSTRFPQNWDEIQTWESTQQPFEKRALFSGRYFLVTKVKNQSPLSEFVLYPYNTVLSKIESRIYTPQSVISVFSGGVVENEFAFHYGNQIHLEPNQEYYIITLFESDFFYTPVKLTIEPLRDFERKIVYENLIMTLCFGVGIVLGLYNLLIYIGSKDITHLYYALFTCVWVFAWSHFFHVPDQLFGFYSANLHWLGFALAPLTNALFYIHLLKLKDAHPNYVSISIWLGVIAALGLPFCILFPGFGFIWATLVTGLAMCFGLFVGVKRWSEGFQPARYFVFAYVAMAVPNMIGNFTNLSLLPESSSNLYLYGLIGSALDALLLAFAVADKFRITSEENIELNKNLEAKVLKRTYELEQVAAELRDASEAKSRFLANMSHEIRTPMTSIIGYADGIMLGDIKPHERNHAISVILQNSRHVLGLINDILDMSKIEANKLEVELVESNLFQAIAHVDSLLGKQIRDKGLEFALNYHFPLPDFVVIDPTRLRQILLNLTSNAMKFTTVGKISIDVACQNERLLITVRDTGIGMTADEQKELFSAFYQADSSTSRKYGGTGLGLNISKSLANKLDGDIFVESEVGSGTAFTLSLGLYTTERTRWVESLAQIGDVREHIKVPEEITQALKGEVLLAEDNTDNSKLIKRILERMGLSVTAVENGQLAVQAVLDNEFDLILLDIQMPVMDGEQAFSFIQATGGSTPVIALTANTMQHEIDRYLKLGFSDHLAKPIDRLIFSQKIAHYLDIKVEEELDLPEAEFNQLKQQYVSGLHEQIIQIKNQAKYQDYEALAKTVHAIKGTAAMFDCIDIHKIAHQLDEKLKNKQLQNIDTQLHDLLGAMTRAIESGKQKSEQA</sequence>
<proteinExistence type="predicted"/>
<evidence type="ECO:0000256" key="15">
    <source>
        <dbReference type="PROSITE-ProRule" id="PRU00169"/>
    </source>
</evidence>
<dbReference type="SUPFAM" id="SSF47226">
    <property type="entry name" value="Histidine-containing phosphotransfer domain, HPT domain"/>
    <property type="match status" value="1"/>
</dbReference>
<dbReference type="SMART" id="SM00388">
    <property type="entry name" value="HisKA"/>
    <property type="match status" value="1"/>
</dbReference>
<dbReference type="Pfam" id="PF02518">
    <property type="entry name" value="HATPase_c"/>
    <property type="match status" value="1"/>
</dbReference>
<comment type="subcellular location">
    <subcellularLocation>
        <location evidence="2">Cell inner membrane</location>
        <topology evidence="2">Multi-pass membrane protein</topology>
    </subcellularLocation>
</comment>
<keyword evidence="21" id="KW-1185">Reference proteome</keyword>
<evidence type="ECO:0000313" key="21">
    <source>
        <dbReference type="Proteomes" id="UP000660708"/>
    </source>
</evidence>
<dbReference type="GO" id="GO:0005886">
    <property type="term" value="C:plasma membrane"/>
    <property type="evidence" value="ECO:0007669"/>
    <property type="project" value="UniProtKB-SubCell"/>
</dbReference>
<dbReference type="EC" id="2.7.13.3" evidence="3"/>
<keyword evidence="7" id="KW-0808">Transferase</keyword>
<dbReference type="Proteomes" id="UP000660708">
    <property type="component" value="Unassembled WGS sequence"/>
</dbReference>
<evidence type="ECO:0000256" key="3">
    <source>
        <dbReference type="ARBA" id="ARBA00012438"/>
    </source>
</evidence>
<dbReference type="PRINTS" id="PR00344">
    <property type="entry name" value="BCTRLSENSOR"/>
</dbReference>
<keyword evidence="8 16" id="KW-0812">Transmembrane</keyword>
<feature type="domain" description="Response regulatory" evidence="18">
    <location>
        <begin position="689"/>
        <end position="803"/>
    </location>
</feature>
<dbReference type="InterPro" id="IPR004358">
    <property type="entry name" value="Sig_transdc_His_kin-like_C"/>
</dbReference>
<evidence type="ECO:0000259" key="17">
    <source>
        <dbReference type="PROSITE" id="PS50109"/>
    </source>
</evidence>
<feature type="modified residue" description="Phosphohistidine" evidence="14">
    <location>
        <position position="853"/>
    </location>
</feature>
<dbReference type="FunFam" id="1.10.287.130:FF:000001">
    <property type="entry name" value="Two-component sensor histidine kinase"/>
    <property type="match status" value="1"/>
</dbReference>
<dbReference type="PROSITE" id="PS51257">
    <property type="entry name" value="PROKAR_LIPOPROTEIN"/>
    <property type="match status" value="1"/>
</dbReference>
<feature type="transmembrane region" description="Helical" evidence="16">
    <location>
        <begin position="341"/>
        <end position="359"/>
    </location>
</feature>
<dbReference type="AlphaFoldDB" id="A0A8I0MW48"/>
<dbReference type="InterPro" id="IPR011006">
    <property type="entry name" value="CheY-like_superfamily"/>
</dbReference>
<dbReference type="Pfam" id="PF00512">
    <property type="entry name" value="HisKA"/>
    <property type="match status" value="1"/>
</dbReference>
<dbReference type="Pfam" id="PF01627">
    <property type="entry name" value="Hpt"/>
    <property type="match status" value="1"/>
</dbReference>
<feature type="transmembrane region" description="Helical" evidence="16">
    <location>
        <begin position="310"/>
        <end position="329"/>
    </location>
</feature>
<gene>
    <name evidence="20" type="ORF">PPEP_a1289</name>
</gene>
<evidence type="ECO:0000256" key="13">
    <source>
        <dbReference type="ARBA" id="ARBA00023136"/>
    </source>
</evidence>
<dbReference type="Pfam" id="PF00072">
    <property type="entry name" value="Response_reg"/>
    <property type="match status" value="1"/>
</dbReference>
<evidence type="ECO:0000256" key="14">
    <source>
        <dbReference type="PROSITE-ProRule" id="PRU00110"/>
    </source>
</evidence>
<evidence type="ECO:0000256" key="5">
    <source>
        <dbReference type="ARBA" id="ARBA00022519"/>
    </source>
</evidence>
<feature type="transmembrane region" description="Helical" evidence="16">
    <location>
        <begin position="284"/>
        <end position="304"/>
    </location>
</feature>
<dbReference type="PROSITE" id="PS50110">
    <property type="entry name" value="RESPONSE_REGULATORY"/>
    <property type="match status" value="1"/>
</dbReference>
<dbReference type="Pfam" id="PF07695">
    <property type="entry name" value="7TMR-DISM_7TM"/>
    <property type="match status" value="1"/>
</dbReference>
<keyword evidence="12" id="KW-0902">Two-component regulatory system</keyword>
<evidence type="ECO:0000259" key="19">
    <source>
        <dbReference type="PROSITE" id="PS50894"/>
    </source>
</evidence>
<dbReference type="SMART" id="SM00448">
    <property type="entry name" value="REC"/>
    <property type="match status" value="1"/>
</dbReference>
<evidence type="ECO:0000256" key="6">
    <source>
        <dbReference type="ARBA" id="ARBA00022553"/>
    </source>
</evidence>
<dbReference type="InterPro" id="IPR003661">
    <property type="entry name" value="HisK_dim/P_dom"/>
</dbReference>
<feature type="transmembrane region" description="Helical" evidence="16">
    <location>
        <begin position="255"/>
        <end position="272"/>
    </location>
</feature>
<dbReference type="InterPro" id="IPR003594">
    <property type="entry name" value="HATPase_dom"/>
</dbReference>
<keyword evidence="10" id="KW-0547">Nucleotide-binding</keyword>
<keyword evidence="4" id="KW-1003">Cell membrane</keyword>
<dbReference type="InterPro" id="IPR011623">
    <property type="entry name" value="7TMR_DISM_rcpt_extracell_dom1"/>
</dbReference>
<evidence type="ECO:0000256" key="12">
    <source>
        <dbReference type="ARBA" id="ARBA00023012"/>
    </source>
</evidence>
<dbReference type="CDD" id="cd16922">
    <property type="entry name" value="HATPase_EvgS-ArcB-TorS-like"/>
    <property type="match status" value="1"/>
</dbReference>
<keyword evidence="6 15" id="KW-0597">Phosphoprotein</keyword>
<dbReference type="CDD" id="cd00082">
    <property type="entry name" value="HisKA"/>
    <property type="match status" value="1"/>
</dbReference>
<evidence type="ECO:0000256" key="2">
    <source>
        <dbReference type="ARBA" id="ARBA00004429"/>
    </source>
</evidence>
<dbReference type="GO" id="GO:0009927">
    <property type="term" value="F:histidine phosphotransfer kinase activity"/>
    <property type="evidence" value="ECO:0007669"/>
    <property type="project" value="TreeGrafter"/>
</dbReference>
<feature type="transmembrane region" description="Helical" evidence="16">
    <location>
        <begin position="195"/>
        <end position="217"/>
    </location>
</feature>
<feature type="transmembrane region" description="Helical" evidence="16">
    <location>
        <begin position="224"/>
        <end position="243"/>
    </location>
</feature>
<dbReference type="PROSITE" id="PS50894">
    <property type="entry name" value="HPT"/>
    <property type="match status" value="1"/>
</dbReference>
<dbReference type="Gene3D" id="1.20.120.160">
    <property type="entry name" value="HPT domain"/>
    <property type="match status" value="1"/>
</dbReference>
<evidence type="ECO:0000313" key="20">
    <source>
        <dbReference type="EMBL" id="MBE0346229.1"/>
    </source>
</evidence>
<evidence type="ECO:0000256" key="10">
    <source>
        <dbReference type="ARBA" id="ARBA00022840"/>
    </source>
</evidence>
<dbReference type="InterPro" id="IPR001789">
    <property type="entry name" value="Sig_transdc_resp-reg_receiver"/>
</dbReference>
<dbReference type="PANTHER" id="PTHR43047:SF72">
    <property type="entry name" value="OSMOSENSING HISTIDINE PROTEIN KINASE SLN1"/>
    <property type="match status" value="1"/>
</dbReference>
<dbReference type="SUPFAM" id="SSF47384">
    <property type="entry name" value="Homodimeric domain of signal transducing histidine kinase"/>
    <property type="match status" value="1"/>
</dbReference>
<dbReference type="Gene3D" id="3.40.50.2300">
    <property type="match status" value="1"/>
</dbReference>
<feature type="domain" description="Histidine kinase" evidence="17">
    <location>
        <begin position="439"/>
        <end position="656"/>
    </location>
</feature>
<feature type="modified residue" description="4-aspartylphosphate" evidence="15">
    <location>
        <position position="738"/>
    </location>
</feature>
<comment type="catalytic activity">
    <reaction evidence="1">
        <text>ATP + protein L-histidine = ADP + protein N-phospho-L-histidine.</text>
        <dbReference type="EC" id="2.7.13.3"/>
    </reaction>
</comment>
<dbReference type="InterPro" id="IPR005467">
    <property type="entry name" value="His_kinase_dom"/>
</dbReference>
<evidence type="ECO:0000256" key="7">
    <source>
        <dbReference type="ARBA" id="ARBA00022679"/>
    </source>
</evidence>
<dbReference type="InterPro" id="IPR036097">
    <property type="entry name" value="HisK_dim/P_sf"/>
</dbReference>
<dbReference type="SUPFAM" id="SSF52172">
    <property type="entry name" value="CheY-like"/>
    <property type="match status" value="1"/>
</dbReference>
<dbReference type="CDD" id="cd17546">
    <property type="entry name" value="REC_hyHK_CKI1_RcsC-like"/>
    <property type="match status" value="1"/>
</dbReference>
<keyword evidence="5" id="KW-0997">Cell inner membrane</keyword>
<accession>A0A8I0MW48</accession>
<dbReference type="InterPro" id="IPR036641">
    <property type="entry name" value="HPT_dom_sf"/>
</dbReference>
<keyword evidence="9" id="KW-0418">Kinase</keyword>
<dbReference type="Gene3D" id="3.30.565.10">
    <property type="entry name" value="Histidine kinase-like ATPase, C-terminal domain"/>
    <property type="match status" value="1"/>
</dbReference>
<dbReference type="SUPFAM" id="SSF55874">
    <property type="entry name" value="ATPase domain of HSP90 chaperone/DNA topoisomerase II/histidine kinase"/>
    <property type="match status" value="1"/>
</dbReference>
<protein>
    <recommendedName>
        <fullName evidence="3">histidine kinase</fullName>
        <ecNumber evidence="3">2.7.13.3</ecNumber>
    </recommendedName>
</protein>
<dbReference type="SMART" id="SM00387">
    <property type="entry name" value="HATPase_c"/>
    <property type="match status" value="1"/>
</dbReference>
<dbReference type="InterPro" id="IPR008207">
    <property type="entry name" value="Sig_transdc_His_kin_Hpt_dom"/>
</dbReference>
<evidence type="ECO:0000256" key="8">
    <source>
        <dbReference type="ARBA" id="ARBA00022692"/>
    </source>
</evidence>
<comment type="caution">
    <text evidence="20">The sequence shown here is derived from an EMBL/GenBank/DDBJ whole genome shotgun (WGS) entry which is preliminary data.</text>
</comment>
<dbReference type="Gene3D" id="1.10.287.130">
    <property type="match status" value="1"/>
</dbReference>
<keyword evidence="11 16" id="KW-1133">Transmembrane helix</keyword>
<evidence type="ECO:0000256" key="1">
    <source>
        <dbReference type="ARBA" id="ARBA00000085"/>
    </source>
</evidence>
<dbReference type="PROSITE" id="PS50109">
    <property type="entry name" value="HIS_KIN"/>
    <property type="match status" value="1"/>
</dbReference>
<dbReference type="EMBL" id="AQHF01000020">
    <property type="protein sequence ID" value="MBE0346229.1"/>
    <property type="molecule type" value="Genomic_DNA"/>
</dbReference>
<name>A0A8I0MW48_9GAMM</name>